<dbReference type="PROSITE" id="PS51155">
    <property type="entry name" value="CHIT_BIND_RR_2"/>
    <property type="match status" value="2"/>
</dbReference>
<protein>
    <submittedName>
        <fullName evidence="5">Similar to Endocuticle structural glycoprotein SgAbd-2 (Schistocerca gregaria)</fullName>
    </submittedName>
</protein>
<dbReference type="InterPro" id="IPR031311">
    <property type="entry name" value="CHIT_BIND_RR_consensus"/>
</dbReference>
<accession>A0A8J2HC22</accession>
<dbReference type="Pfam" id="PF00379">
    <property type="entry name" value="Chitin_bind_4"/>
    <property type="match status" value="2"/>
</dbReference>
<dbReference type="PANTHER" id="PTHR10380:SF238">
    <property type="entry name" value="CUTICULAR PROTEIN 65EA-RELATED"/>
    <property type="match status" value="1"/>
</dbReference>
<dbReference type="Proteomes" id="UP000786811">
    <property type="component" value="Unassembled WGS sequence"/>
</dbReference>
<organism evidence="5 6">
    <name type="scientific">Cotesia congregata</name>
    <name type="common">Parasitoid wasp</name>
    <name type="synonym">Apanteles congregatus</name>
    <dbReference type="NCBI Taxonomy" id="51543"/>
    <lineage>
        <taxon>Eukaryota</taxon>
        <taxon>Metazoa</taxon>
        <taxon>Ecdysozoa</taxon>
        <taxon>Arthropoda</taxon>
        <taxon>Hexapoda</taxon>
        <taxon>Insecta</taxon>
        <taxon>Pterygota</taxon>
        <taxon>Neoptera</taxon>
        <taxon>Endopterygota</taxon>
        <taxon>Hymenoptera</taxon>
        <taxon>Apocrita</taxon>
        <taxon>Ichneumonoidea</taxon>
        <taxon>Braconidae</taxon>
        <taxon>Microgastrinae</taxon>
        <taxon>Cotesia</taxon>
    </lineage>
</organism>
<keyword evidence="6" id="KW-1185">Reference proteome</keyword>
<keyword evidence="1 2" id="KW-0193">Cuticle</keyword>
<feature type="compositionally biased region" description="Polar residues" evidence="3">
    <location>
        <begin position="62"/>
        <end position="74"/>
    </location>
</feature>
<sequence>MFSNFKAVALLALVAAGLAAPQYRTEPSSPSSPPEAIVSSSFNGPNPDGSYQYNYETEKGTKVSQEGSVIPSSDQENKEGALSVSGAYSYVGDDGVPIQVTYVADENGFRPVGDHFPVSPPIPEAILKVIAIAAPIALTAPAEDVIPIVSQTQDGPNPDGSYKWAYEAGNGIKAQEEGQVANAGSENEAMQAAGEFSYRGDDGQEISLKYTANEEGFKPEGAHLPTAPPIPPLIQKALDWIAAHPSKEDQNNV</sequence>
<evidence type="ECO:0000256" key="4">
    <source>
        <dbReference type="SAM" id="SignalP"/>
    </source>
</evidence>
<comment type="caution">
    <text evidence="5">The sequence shown here is derived from an EMBL/GenBank/DDBJ whole genome shotgun (WGS) entry which is preliminary data.</text>
</comment>
<evidence type="ECO:0000256" key="1">
    <source>
        <dbReference type="ARBA" id="ARBA00022460"/>
    </source>
</evidence>
<reference evidence="5" key="1">
    <citation type="submission" date="2021-04" db="EMBL/GenBank/DDBJ databases">
        <authorList>
            <person name="Chebbi M.A.C M."/>
        </authorList>
    </citation>
    <scope>NUCLEOTIDE SEQUENCE</scope>
</reference>
<feature type="chain" id="PRO_5035327301" evidence="4">
    <location>
        <begin position="20"/>
        <end position="253"/>
    </location>
</feature>
<feature type="signal peptide" evidence="4">
    <location>
        <begin position="1"/>
        <end position="19"/>
    </location>
</feature>
<evidence type="ECO:0000313" key="5">
    <source>
        <dbReference type="EMBL" id="CAG5089281.1"/>
    </source>
</evidence>
<dbReference type="OrthoDB" id="6372059at2759"/>
<name>A0A8J2HC22_COTCN</name>
<gene>
    <name evidence="5" type="ORF">HICCMSTLAB_LOCUS5175</name>
</gene>
<dbReference type="InterPro" id="IPR050468">
    <property type="entry name" value="Cuticle_Struct_Prot"/>
</dbReference>
<dbReference type="GO" id="GO:0008010">
    <property type="term" value="F:structural constituent of chitin-based larval cuticle"/>
    <property type="evidence" value="ECO:0007669"/>
    <property type="project" value="TreeGrafter"/>
</dbReference>
<keyword evidence="4" id="KW-0732">Signal</keyword>
<dbReference type="PANTHER" id="PTHR10380">
    <property type="entry name" value="CUTICLE PROTEIN"/>
    <property type="match status" value="1"/>
</dbReference>
<dbReference type="PROSITE" id="PS00233">
    <property type="entry name" value="CHIT_BIND_RR_1"/>
    <property type="match status" value="2"/>
</dbReference>
<dbReference type="AlphaFoldDB" id="A0A8J2HC22"/>
<feature type="region of interest" description="Disordered" evidence="3">
    <location>
        <begin position="22"/>
        <end position="78"/>
    </location>
</feature>
<dbReference type="GO" id="GO:0062129">
    <property type="term" value="C:chitin-based extracellular matrix"/>
    <property type="evidence" value="ECO:0007669"/>
    <property type="project" value="TreeGrafter"/>
</dbReference>
<dbReference type="PRINTS" id="PR00947">
    <property type="entry name" value="CUTICLE"/>
</dbReference>
<evidence type="ECO:0000313" key="6">
    <source>
        <dbReference type="Proteomes" id="UP000786811"/>
    </source>
</evidence>
<dbReference type="InterPro" id="IPR000618">
    <property type="entry name" value="Insect_cuticle"/>
</dbReference>
<evidence type="ECO:0000256" key="2">
    <source>
        <dbReference type="PROSITE-ProRule" id="PRU00497"/>
    </source>
</evidence>
<proteinExistence type="predicted"/>
<evidence type="ECO:0000256" key="3">
    <source>
        <dbReference type="SAM" id="MobiDB-lite"/>
    </source>
</evidence>
<dbReference type="EMBL" id="CAJNRD030001119">
    <property type="protein sequence ID" value="CAG5089281.1"/>
    <property type="molecule type" value="Genomic_DNA"/>
</dbReference>